<keyword evidence="1" id="KW-0472">Membrane</keyword>
<dbReference type="InterPro" id="IPR021632">
    <property type="entry name" value="DUF3239"/>
</dbReference>
<dbReference type="AlphaFoldDB" id="A0A366DAE5"/>
<dbReference type="EMBL" id="QNRE01000012">
    <property type="protein sequence ID" value="RBO86915.1"/>
    <property type="molecule type" value="Genomic_DNA"/>
</dbReference>
<protein>
    <submittedName>
        <fullName evidence="2">Uncharacterized protein DUF3239</fullName>
    </submittedName>
</protein>
<evidence type="ECO:0000313" key="2">
    <source>
        <dbReference type="EMBL" id="RBO86915.1"/>
    </source>
</evidence>
<gene>
    <name evidence="2" type="ORF">DFR74_11287</name>
</gene>
<name>A0A366DAE5_9NOCA</name>
<dbReference type="Pfam" id="PF11580">
    <property type="entry name" value="DUF3239"/>
    <property type="match status" value="1"/>
</dbReference>
<dbReference type="OrthoDB" id="4548219at2"/>
<dbReference type="RefSeq" id="WP_084538066.1">
    <property type="nucleotide sequence ID" value="NZ_CP107943.1"/>
</dbReference>
<dbReference type="Proteomes" id="UP000252586">
    <property type="component" value="Unassembled WGS sequence"/>
</dbReference>
<keyword evidence="1" id="KW-1133">Transmembrane helix</keyword>
<feature type="transmembrane region" description="Helical" evidence="1">
    <location>
        <begin position="52"/>
        <end position="73"/>
    </location>
</feature>
<dbReference type="STRING" id="1210090.GCA_001613185_05703"/>
<comment type="caution">
    <text evidence="2">The sequence shown here is derived from an EMBL/GenBank/DDBJ whole genome shotgun (WGS) entry which is preliminary data.</text>
</comment>
<evidence type="ECO:0000256" key="1">
    <source>
        <dbReference type="SAM" id="Phobius"/>
    </source>
</evidence>
<organism evidence="2 3">
    <name type="scientific">Nocardia puris</name>
    <dbReference type="NCBI Taxonomy" id="208602"/>
    <lineage>
        <taxon>Bacteria</taxon>
        <taxon>Bacillati</taxon>
        <taxon>Actinomycetota</taxon>
        <taxon>Actinomycetes</taxon>
        <taxon>Mycobacteriales</taxon>
        <taxon>Nocardiaceae</taxon>
        <taxon>Nocardia</taxon>
    </lineage>
</organism>
<accession>A0A366DAE5</accession>
<keyword evidence="1" id="KW-0812">Transmembrane</keyword>
<evidence type="ECO:0000313" key="3">
    <source>
        <dbReference type="Proteomes" id="UP000252586"/>
    </source>
</evidence>
<dbReference type="InterPro" id="IPR023124">
    <property type="entry name" value="DUF3239_dom_sf"/>
</dbReference>
<keyword evidence="3" id="KW-1185">Reference proteome</keyword>
<sequence>MRRFEFAVDPGHAHAVNEVFADLRRLWIMAIAAAAGASAATAYLIWLNHPWSYLLAVATALGGMTAVWVAFWARHRSRVDRLYADGELVPAVVSEADRRGIVLMALVDLSVPEAASRRYALVVRVARHLPGHRRRAGERVPAVAIRNDRTARPTGEGLRSVSTMPIAWGTADVGVIERACAAISEAEWRLLTDNLALAAQVRRTSAKRLLLDPRQLPDDLRD</sequence>
<proteinExistence type="predicted"/>
<reference evidence="2 3" key="1">
    <citation type="submission" date="2018-06" db="EMBL/GenBank/DDBJ databases">
        <title>Genomic Encyclopedia of Type Strains, Phase IV (KMG-IV): sequencing the most valuable type-strain genomes for metagenomic binning, comparative biology and taxonomic classification.</title>
        <authorList>
            <person name="Goeker M."/>
        </authorList>
    </citation>
    <scope>NUCLEOTIDE SEQUENCE [LARGE SCALE GENOMIC DNA]</scope>
    <source>
        <strain evidence="2 3">DSM 44599</strain>
    </source>
</reference>
<dbReference type="Gene3D" id="2.40.410.10">
    <property type="entry name" value="putative membrane protein from Corynebacterium diphtheriae superfamily"/>
    <property type="match status" value="1"/>
</dbReference>
<feature type="transmembrane region" description="Helical" evidence="1">
    <location>
        <begin position="26"/>
        <end position="46"/>
    </location>
</feature>